<dbReference type="STRING" id="1754192.A0A1Y1X7K9"/>
<reference evidence="1 2" key="1">
    <citation type="submission" date="2016-08" db="EMBL/GenBank/DDBJ databases">
        <title>A Parts List for Fungal Cellulosomes Revealed by Comparative Genomics.</title>
        <authorList>
            <consortium name="DOE Joint Genome Institute"/>
            <person name="Haitjema C.H."/>
            <person name="Gilmore S.P."/>
            <person name="Henske J.K."/>
            <person name="Solomon K.V."/>
            <person name="De Groot R."/>
            <person name="Kuo A."/>
            <person name="Mondo S.J."/>
            <person name="Salamov A.A."/>
            <person name="Labutti K."/>
            <person name="Zhao Z."/>
            <person name="Chiniquy J."/>
            <person name="Barry K."/>
            <person name="Brewer H.M."/>
            <person name="Purvine S.O."/>
            <person name="Wright A.T."/>
            <person name="Boxma B."/>
            <person name="Van Alen T."/>
            <person name="Hackstein J.H."/>
            <person name="Baker S.E."/>
            <person name="Grigoriev I.V."/>
            <person name="O'Malley M.A."/>
        </authorList>
    </citation>
    <scope>NUCLEOTIDE SEQUENCE [LARGE SCALE GENOMIC DNA]</scope>
    <source>
        <strain evidence="1 2">S4</strain>
    </source>
</reference>
<evidence type="ECO:0000313" key="2">
    <source>
        <dbReference type="Proteomes" id="UP000193944"/>
    </source>
</evidence>
<reference evidence="1 2" key="2">
    <citation type="submission" date="2016-08" db="EMBL/GenBank/DDBJ databases">
        <title>Pervasive Adenine N6-methylation of Active Genes in Fungi.</title>
        <authorList>
            <consortium name="DOE Joint Genome Institute"/>
            <person name="Mondo S.J."/>
            <person name="Dannebaum R.O."/>
            <person name="Kuo R.C."/>
            <person name="Labutti K."/>
            <person name="Haridas S."/>
            <person name="Kuo A."/>
            <person name="Salamov A."/>
            <person name="Ahrendt S.R."/>
            <person name="Lipzen A."/>
            <person name="Sullivan W."/>
            <person name="Andreopoulos W.B."/>
            <person name="Clum A."/>
            <person name="Lindquist E."/>
            <person name="Daum C."/>
            <person name="Ramamoorthy G.K."/>
            <person name="Gryganskyi A."/>
            <person name="Culley D."/>
            <person name="Magnuson J.K."/>
            <person name="James T.Y."/>
            <person name="O'Malley M.A."/>
            <person name="Stajich J.E."/>
            <person name="Spatafora J.W."/>
            <person name="Visel A."/>
            <person name="Grigoriev I.V."/>
        </authorList>
    </citation>
    <scope>NUCLEOTIDE SEQUENCE [LARGE SCALE GENOMIC DNA]</scope>
    <source>
        <strain evidence="1 2">S4</strain>
    </source>
</reference>
<proteinExistence type="predicted"/>
<dbReference type="AlphaFoldDB" id="A0A1Y1X7K9"/>
<dbReference type="PANTHER" id="PTHR11206">
    <property type="entry name" value="MULTIDRUG RESISTANCE PROTEIN"/>
    <property type="match status" value="1"/>
</dbReference>
<dbReference type="EMBL" id="MCFG01000112">
    <property type="protein sequence ID" value="ORX81732.1"/>
    <property type="molecule type" value="Genomic_DNA"/>
</dbReference>
<evidence type="ECO:0000313" key="1">
    <source>
        <dbReference type="EMBL" id="ORX81732.1"/>
    </source>
</evidence>
<protein>
    <submittedName>
        <fullName evidence="1">Uncharacterized protein</fullName>
    </submittedName>
</protein>
<organism evidence="1 2">
    <name type="scientific">Anaeromyces robustus</name>
    <dbReference type="NCBI Taxonomy" id="1754192"/>
    <lineage>
        <taxon>Eukaryota</taxon>
        <taxon>Fungi</taxon>
        <taxon>Fungi incertae sedis</taxon>
        <taxon>Chytridiomycota</taxon>
        <taxon>Chytridiomycota incertae sedis</taxon>
        <taxon>Neocallimastigomycetes</taxon>
        <taxon>Neocallimastigales</taxon>
        <taxon>Neocallimastigaceae</taxon>
        <taxon>Anaeromyces</taxon>
    </lineage>
</organism>
<keyword evidence="2" id="KW-1185">Reference proteome</keyword>
<gene>
    <name evidence="1" type="ORF">BCR32DRAFT_279489</name>
</gene>
<accession>A0A1Y1X7K9</accession>
<comment type="caution">
    <text evidence="1">The sequence shown here is derived from an EMBL/GenBank/DDBJ whole genome shotgun (WGS) entry which is preliminary data.</text>
</comment>
<sequence>MKIKFKLLVWLKADKRIILLSNSLSVITTVNEDNNLKVPLINHDDENNSNELEKNIYTINLYITELKTLIQYAVPIIVSEILRNTLILMPVVFIGHKTSFELASVSLGLLIGLDTTIDKLCSQVYTEAKTTEEKKLVGKILQRGFVTLVTFCGLICLLWEYTEPNLIFCNQDPKIAKVSGIFPEYERHGLIPYILFECEKRILQIQGGYGHTH</sequence>
<name>A0A1Y1X7K9_9FUNG</name>
<dbReference type="Proteomes" id="UP000193944">
    <property type="component" value="Unassembled WGS sequence"/>
</dbReference>
<dbReference type="OrthoDB" id="2126698at2759"/>